<dbReference type="EMBL" id="CP053452">
    <property type="protein sequence ID" value="QJW94732.1"/>
    <property type="molecule type" value="Genomic_DNA"/>
</dbReference>
<reference evidence="2" key="1">
    <citation type="submission" date="2020-05" db="EMBL/GenBank/DDBJ databases">
        <title>Frigoriglobus tundricola gen. nov., sp. nov., a psychrotolerant cellulolytic planctomycete of the family Gemmataceae with two divergent copies of 16S rRNA gene.</title>
        <authorList>
            <person name="Kulichevskaya I.S."/>
            <person name="Ivanova A.A."/>
            <person name="Naumoff D.G."/>
            <person name="Beletsky A.V."/>
            <person name="Rijpstra W.I.C."/>
            <person name="Sinninghe Damste J.S."/>
            <person name="Mardanov A.V."/>
            <person name="Ravin N.V."/>
            <person name="Dedysh S.N."/>
        </authorList>
    </citation>
    <scope>NUCLEOTIDE SEQUENCE [LARGE SCALE GENOMIC DNA]</scope>
    <source>
        <strain evidence="2">PL17</strain>
    </source>
</reference>
<dbReference type="AlphaFoldDB" id="A0A6M5YP27"/>
<protein>
    <submittedName>
        <fullName evidence="1">Uncharacterized protein</fullName>
    </submittedName>
</protein>
<name>A0A6M5YP27_9BACT</name>
<dbReference type="Proteomes" id="UP000503447">
    <property type="component" value="Chromosome"/>
</dbReference>
<gene>
    <name evidence="1" type="ORF">FTUN_2254</name>
</gene>
<keyword evidence="2" id="KW-1185">Reference proteome</keyword>
<evidence type="ECO:0000313" key="1">
    <source>
        <dbReference type="EMBL" id="QJW94732.1"/>
    </source>
</evidence>
<dbReference type="RefSeq" id="WP_171470662.1">
    <property type="nucleotide sequence ID" value="NZ_CP053452.2"/>
</dbReference>
<dbReference type="KEGG" id="ftj:FTUN_2254"/>
<sequence length="150" mass="17287">MWLITLLGSLIGSDVSALGSEHWPEREAATARVKRWGVLAVPALREGMLGESAEVRHRCRELLGPWRRLAWQLEAARVLSAPDMPDEETYFANEELRANVQRLALRAGCKYYPVFDDRCNDEIPAVKDQRSIDAWLILDQFRWQLARNLR</sequence>
<proteinExistence type="predicted"/>
<accession>A0A6M5YP27</accession>
<evidence type="ECO:0000313" key="2">
    <source>
        <dbReference type="Proteomes" id="UP000503447"/>
    </source>
</evidence>
<organism evidence="1 2">
    <name type="scientific">Frigoriglobus tundricola</name>
    <dbReference type="NCBI Taxonomy" id="2774151"/>
    <lineage>
        <taxon>Bacteria</taxon>
        <taxon>Pseudomonadati</taxon>
        <taxon>Planctomycetota</taxon>
        <taxon>Planctomycetia</taxon>
        <taxon>Gemmatales</taxon>
        <taxon>Gemmataceae</taxon>
        <taxon>Frigoriglobus</taxon>
    </lineage>
</organism>